<dbReference type="PANTHER" id="PTHR46182:SF2">
    <property type="entry name" value="FI19480P1"/>
    <property type="match status" value="1"/>
</dbReference>
<dbReference type="AlphaFoldDB" id="A0A4S8RDY2"/>
<dbReference type="InterPro" id="IPR013783">
    <property type="entry name" value="Ig-like_fold"/>
</dbReference>
<dbReference type="SMART" id="SM00089">
    <property type="entry name" value="PKD"/>
    <property type="match status" value="1"/>
</dbReference>
<evidence type="ECO:0000259" key="1">
    <source>
        <dbReference type="PROSITE" id="PS50093"/>
    </source>
</evidence>
<evidence type="ECO:0000313" key="2">
    <source>
        <dbReference type="EMBL" id="THV56050.1"/>
    </source>
</evidence>
<organism evidence="2 4">
    <name type="scientific">Flagellimonas alvinocaridis</name>
    <dbReference type="NCBI Taxonomy" id="2530200"/>
    <lineage>
        <taxon>Bacteria</taxon>
        <taxon>Pseudomonadati</taxon>
        <taxon>Bacteroidota</taxon>
        <taxon>Flavobacteriia</taxon>
        <taxon>Flavobacteriales</taxon>
        <taxon>Flavobacteriaceae</taxon>
        <taxon>Flagellimonas</taxon>
    </lineage>
</organism>
<accession>A0A4S8RDY2</accession>
<feature type="non-terminal residue" evidence="2">
    <location>
        <position position="123"/>
    </location>
</feature>
<dbReference type="CDD" id="cd00146">
    <property type="entry name" value="PKD"/>
    <property type="match status" value="1"/>
</dbReference>
<evidence type="ECO:0000313" key="4">
    <source>
        <dbReference type="Proteomes" id="UP000310406"/>
    </source>
</evidence>
<evidence type="ECO:0000313" key="3">
    <source>
        <dbReference type="EMBL" id="THV56051.1"/>
    </source>
</evidence>
<gene>
    <name evidence="3" type="ORF">EZV76_17030</name>
    <name evidence="2" type="ORF">EZV76_17035</name>
</gene>
<protein>
    <submittedName>
        <fullName evidence="2">PKD domain-containing protein</fullName>
    </submittedName>
</protein>
<feature type="domain" description="PKD" evidence="1">
    <location>
        <begin position="1"/>
        <end position="74"/>
    </location>
</feature>
<comment type="caution">
    <text evidence="2">The sequence shown here is derived from an EMBL/GenBank/DDBJ whole genome shotgun (WGS) entry which is preliminary data.</text>
</comment>
<dbReference type="InterPro" id="IPR000601">
    <property type="entry name" value="PKD_dom"/>
</dbReference>
<dbReference type="InterPro" id="IPR022409">
    <property type="entry name" value="PKD/Chitinase_dom"/>
</dbReference>
<dbReference type="GO" id="GO:0016020">
    <property type="term" value="C:membrane"/>
    <property type="evidence" value="ECO:0007669"/>
    <property type="project" value="TreeGrafter"/>
</dbReference>
<feature type="domain" description="PKD" evidence="1">
    <location>
        <begin position="77"/>
        <end position="123"/>
    </location>
</feature>
<reference evidence="2 4" key="1">
    <citation type="submission" date="2019-03" db="EMBL/GenBank/DDBJ databases">
        <title>Muricauda SCR12 sp.nov, a marine bacterium isolated from Pacific Ocean:the Okinawa trough.</title>
        <authorList>
            <person name="Liu L."/>
        </authorList>
    </citation>
    <scope>NUCLEOTIDE SEQUENCE [LARGE SCALE GENOMIC DNA]</scope>
    <source>
        <strain evidence="2 4">SCR12</strain>
    </source>
</reference>
<dbReference type="RefSeq" id="WP_136567712.1">
    <property type="nucleotide sequence ID" value="NZ_SNTZ01000125.1"/>
</dbReference>
<dbReference type="OrthoDB" id="872573at2"/>
<keyword evidence="4" id="KW-1185">Reference proteome</keyword>
<feature type="non-terminal residue" evidence="2">
    <location>
        <position position="1"/>
    </location>
</feature>
<dbReference type="Gene3D" id="2.60.40.10">
    <property type="entry name" value="Immunoglobulins"/>
    <property type="match status" value="2"/>
</dbReference>
<dbReference type="InterPro" id="IPR029865">
    <property type="entry name" value="KIAA0319-like"/>
</dbReference>
<dbReference type="InterPro" id="IPR035986">
    <property type="entry name" value="PKD_dom_sf"/>
</dbReference>
<dbReference type="PANTHER" id="PTHR46182">
    <property type="entry name" value="FI19480P1"/>
    <property type="match status" value="1"/>
</dbReference>
<name>A0A4S8RDY2_9FLAO</name>
<dbReference type="PROSITE" id="PS50093">
    <property type="entry name" value="PKD"/>
    <property type="match status" value="2"/>
</dbReference>
<dbReference type="Proteomes" id="UP000310406">
    <property type="component" value="Unassembled WGS sequence"/>
</dbReference>
<proteinExistence type="predicted"/>
<dbReference type="EMBL" id="SNTZ01000126">
    <property type="protein sequence ID" value="THV56050.1"/>
    <property type="molecule type" value="Genomic_DNA"/>
</dbReference>
<dbReference type="EMBL" id="SNTZ01000125">
    <property type="protein sequence ID" value="THV56051.1"/>
    <property type="molecule type" value="Genomic_DNA"/>
</dbReference>
<sequence>NAPLEVSFTGSGSTDDVGVVSHSWDFGDGGSSTLADPVHTYSSPGSYTATLTVQDGEGETDIDTISITVTQAGNSAPVAVATASPLTGNAPLEVSFTGSGSTDDVGVVSHSWDFGDGGSSTLA</sequence>
<dbReference type="SUPFAM" id="SSF49299">
    <property type="entry name" value="PKD domain"/>
    <property type="match status" value="2"/>
</dbReference>
<dbReference type="Pfam" id="PF18911">
    <property type="entry name" value="PKD_4"/>
    <property type="match status" value="2"/>
</dbReference>
<dbReference type="GO" id="GO:0031410">
    <property type="term" value="C:cytoplasmic vesicle"/>
    <property type="evidence" value="ECO:0007669"/>
    <property type="project" value="TreeGrafter"/>
</dbReference>